<reference evidence="2" key="1">
    <citation type="journal article" date="2023" name="Science">
        <title>Genome structures resolve the early diversification of teleost fishes.</title>
        <authorList>
            <person name="Parey E."/>
            <person name="Louis A."/>
            <person name="Montfort J."/>
            <person name="Bouchez O."/>
            <person name="Roques C."/>
            <person name="Iampietro C."/>
            <person name="Lluch J."/>
            <person name="Castinel A."/>
            <person name="Donnadieu C."/>
            <person name="Desvignes T."/>
            <person name="Floi Bucao C."/>
            <person name="Jouanno E."/>
            <person name="Wen M."/>
            <person name="Mejri S."/>
            <person name="Dirks R."/>
            <person name="Jansen H."/>
            <person name="Henkel C."/>
            <person name="Chen W.J."/>
            <person name="Zahm M."/>
            <person name="Cabau C."/>
            <person name="Klopp C."/>
            <person name="Thompson A.W."/>
            <person name="Robinson-Rechavi M."/>
            <person name="Braasch I."/>
            <person name="Lecointre G."/>
            <person name="Bobe J."/>
            <person name="Postlethwait J.H."/>
            <person name="Berthelot C."/>
            <person name="Roest Crollius H."/>
            <person name="Guiguen Y."/>
        </authorList>
    </citation>
    <scope>NUCLEOTIDE SEQUENCE</scope>
    <source>
        <strain evidence="2">WJC10195</strain>
    </source>
</reference>
<feature type="region of interest" description="Disordered" evidence="1">
    <location>
        <begin position="591"/>
        <end position="617"/>
    </location>
</feature>
<proteinExistence type="predicted"/>
<dbReference type="EMBL" id="JAINUF010000003">
    <property type="protein sequence ID" value="KAJ8368691.1"/>
    <property type="molecule type" value="Genomic_DNA"/>
</dbReference>
<evidence type="ECO:0000256" key="1">
    <source>
        <dbReference type="SAM" id="MobiDB-lite"/>
    </source>
</evidence>
<dbReference type="Proteomes" id="UP001152622">
    <property type="component" value="Chromosome 3"/>
</dbReference>
<dbReference type="GO" id="GO:0004190">
    <property type="term" value="F:aspartic-type endopeptidase activity"/>
    <property type="evidence" value="ECO:0007669"/>
    <property type="project" value="InterPro"/>
</dbReference>
<evidence type="ECO:0000313" key="2">
    <source>
        <dbReference type="EMBL" id="KAJ8368691.1"/>
    </source>
</evidence>
<dbReference type="OrthoDB" id="4369127at2759"/>
<dbReference type="InterPro" id="IPR001969">
    <property type="entry name" value="Aspartic_peptidase_AS"/>
</dbReference>
<protein>
    <submittedName>
        <fullName evidence="2">Uncharacterized protein</fullName>
    </submittedName>
</protein>
<dbReference type="GO" id="GO:0006508">
    <property type="term" value="P:proteolysis"/>
    <property type="evidence" value="ECO:0007669"/>
    <property type="project" value="InterPro"/>
</dbReference>
<feature type="region of interest" description="Disordered" evidence="1">
    <location>
        <begin position="457"/>
        <end position="526"/>
    </location>
</feature>
<keyword evidence="3" id="KW-1185">Reference proteome</keyword>
<feature type="region of interest" description="Disordered" evidence="1">
    <location>
        <begin position="92"/>
        <end position="149"/>
    </location>
</feature>
<dbReference type="AlphaFoldDB" id="A0A9Q1FWV6"/>
<organism evidence="2 3">
    <name type="scientific">Synaphobranchus kaupii</name>
    <name type="common">Kaup's arrowtooth eel</name>
    <dbReference type="NCBI Taxonomy" id="118154"/>
    <lineage>
        <taxon>Eukaryota</taxon>
        <taxon>Metazoa</taxon>
        <taxon>Chordata</taxon>
        <taxon>Craniata</taxon>
        <taxon>Vertebrata</taxon>
        <taxon>Euteleostomi</taxon>
        <taxon>Actinopterygii</taxon>
        <taxon>Neopterygii</taxon>
        <taxon>Teleostei</taxon>
        <taxon>Anguilliformes</taxon>
        <taxon>Synaphobranchidae</taxon>
        <taxon>Synaphobranchus</taxon>
    </lineage>
</organism>
<feature type="compositionally biased region" description="Low complexity" evidence="1">
    <location>
        <begin position="129"/>
        <end position="138"/>
    </location>
</feature>
<evidence type="ECO:0000313" key="3">
    <source>
        <dbReference type="Proteomes" id="UP001152622"/>
    </source>
</evidence>
<name>A0A9Q1FWV6_SYNKA</name>
<gene>
    <name evidence="2" type="ORF">SKAU_G00087190</name>
</gene>
<feature type="region of interest" description="Disordered" evidence="1">
    <location>
        <begin position="304"/>
        <end position="328"/>
    </location>
</feature>
<feature type="compositionally biased region" description="Basic and acidic residues" evidence="1">
    <location>
        <begin position="604"/>
        <end position="614"/>
    </location>
</feature>
<accession>A0A9Q1FWV6</accession>
<comment type="caution">
    <text evidence="2">The sequence shown here is derived from an EMBL/GenBank/DDBJ whole genome shotgun (WGS) entry which is preliminary data.</text>
</comment>
<dbReference type="SUPFAM" id="SSF50630">
    <property type="entry name" value="Acid proteases"/>
    <property type="match status" value="1"/>
</dbReference>
<feature type="compositionally biased region" description="Polar residues" evidence="1">
    <location>
        <begin position="307"/>
        <end position="321"/>
    </location>
</feature>
<dbReference type="PROSITE" id="PS00141">
    <property type="entry name" value="ASP_PROTEASE"/>
    <property type="match status" value="1"/>
</dbReference>
<feature type="region of interest" description="Disordered" evidence="1">
    <location>
        <begin position="156"/>
        <end position="175"/>
    </location>
</feature>
<sequence>MAPSESQLLIWKLQKRLPNLNFNQLQSVAREIGKEQVEKTVDASTLTEPELFDVIVDFIRSEELKKLEDEGMSCLMLLHDLIEDLLTATNTAHTGSGDEDGFQRDKSSTTTKSTNGSDVDEAPSPPETVVPTKTTTPVRDSVRDGTSSCRLPEETVVGKRSAVTGEGRPVTERTATSPVKVNSIQMEKPVTVNAQPKTRKKRVAQLIGKRCLVSCAINRVPVQMIFDSGAQVTIVGRDWVGKELPNVKIQPLETLLADLEVTAANGTEVPFDGWIDVTLEIEVADVKPLTCPLQKDAPVNPSMKAETCSTQVGPENQSQQYRPGKMNADADTLSRYPIKFQEHIGEYTETVPTDVVTAIWQGDEVVEKGDVPWAAALVLTSTPDDSPSSDRVLVRNLSERGGPGKLRAYWEDRVHRVIERIGEGPVYKVQAEVGNKVIRVLHRNLLLPVNALPLEETGMEPKKRKRTKQRTNNSEMSGHDSEPDEEEDSYSPRPIPVYRMTPMRPHTTHSEPQRSLNPSAHEFQPVKNVPADKEPVTEQEQAHIPVQQEQVAEPEPAHMPAHQQAPTVLQSVDGAETYQDVNDVQQEHCEVEEETEPEPPGEQTVRRSSREPRPRGMFTYNSLGQPSYQPFMPGVNSVFQCVPYLMSSAGMPRLVFLDTNYVPRPVVWTY</sequence>
<dbReference type="InterPro" id="IPR021109">
    <property type="entry name" value="Peptidase_aspartic_dom_sf"/>
</dbReference>